<feature type="domain" description="Glycosyl transferase family 28 C-terminal" evidence="5">
    <location>
        <begin position="209"/>
        <end position="343"/>
    </location>
</feature>
<dbReference type="PANTHER" id="PTHR43025">
    <property type="entry name" value="MONOGALACTOSYLDIACYLGLYCEROL SYNTHASE"/>
    <property type="match status" value="1"/>
</dbReference>
<evidence type="ECO:0000259" key="6">
    <source>
        <dbReference type="Pfam" id="PF06925"/>
    </source>
</evidence>
<comment type="caution">
    <text evidence="7">The sequence shown here is derived from an EMBL/GenBank/DDBJ whole genome shotgun (WGS) entry which is preliminary data.</text>
</comment>
<evidence type="ECO:0000259" key="5">
    <source>
        <dbReference type="Pfam" id="PF04101"/>
    </source>
</evidence>
<dbReference type="GO" id="GO:0016020">
    <property type="term" value="C:membrane"/>
    <property type="evidence" value="ECO:0007669"/>
    <property type="project" value="UniProtKB-SubCell"/>
</dbReference>
<keyword evidence="4" id="KW-0808">Transferase</keyword>
<comment type="subcellular location">
    <subcellularLocation>
        <location evidence="1">Membrane</location>
    </subcellularLocation>
</comment>
<name>A0ABD4WU31_PRIMG</name>
<evidence type="ECO:0000256" key="1">
    <source>
        <dbReference type="ARBA" id="ARBA00004370"/>
    </source>
</evidence>
<comment type="similarity">
    <text evidence="2">Belongs to the glycosyltransferase 28 family.</text>
</comment>
<dbReference type="EMBL" id="JARAOX010000184">
    <property type="protein sequence ID" value="MDD9783712.1"/>
    <property type="molecule type" value="Genomic_DNA"/>
</dbReference>
<keyword evidence="3" id="KW-0328">Glycosyltransferase</keyword>
<dbReference type="GO" id="GO:0016757">
    <property type="term" value="F:glycosyltransferase activity"/>
    <property type="evidence" value="ECO:0007669"/>
    <property type="project" value="UniProtKB-KW"/>
</dbReference>
<dbReference type="InterPro" id="IPR050519">
    <property type="entry name" value="Glycosyltransf_28_UgtP"/>
</dbReference>
<dbReference type="Pfam" id="PF06925">
    <property type="entry name" value="MGDG_synth"/>
    <property type="match status" value="1"/>
</dbReference>
<dbReference type="PANTHER" id="PTHR43025:SF3">
    <property type="entry name" value="MONOGALACTOSYLDIACYLGLYCEROL SYNTHASE 1, CHLOROPLASTIC"/>
    <property type="match status" value="1"/>
</dbReference>
<dbReference type="Gene3D" id="3.40.50.2000">
    <property type="entry name" value="Glycogen Phosphorylase B"/>
    <property type="match status" value="1"/>
</dbReference>
<dbReference type="SUPFAM" id="SSF53756">
    <property type="entry name" value="UDP-Glycosyltransferase/glycogen phosphorylase"/>
    <property type="match status" value="1"/>
</dbReference>
<evidence type="ECO:0000313" key="7">
    <source>
        <dbReference type="EMBL" id="MDD9783712.1"/>
    </source>
</evidence>
<reference evidence="7 8" key="1">
    <citation type="submission" date="2023-02" db="EMBL/GenBank/DDBJ databases">
        <authorList>
            <person name="Olszewska D."/>
        </authorList>
    </citation>
    <scope>NUCLEOTIDE SEQUENCE [LARGE SCALE GENOMIC DNA]</scope>
    <source>
        <strain evidence="7 8">FDU301</strain>
    </source>
</reference>
<organism evidence="7 8">
    <name type="scientific">Priestia megaterium</name>
    <name type="common">Bacillus megaterium</name>
    <dbReference type="NCBI Taxonomy" id="1404"/>
    <lineage>
        <taxon>Bacteria</taxon>
        <taxon>Bacillati</taxon>
        <taxon>Bacillota</taxon>
        <taxon>Bacilli</taxon>
        <taxon>Bacillales</taxon>
        <taxon>Bacillaceae</taxon>
        <taxon>Priestia</taxon>
    </lineage>
</organism>
<evidence type="ECO:0000256" key="3">
    <source>
        <dbReference type="ARBA" id="ARBA00022676"/>
    </source>
</evidence>
<dbReference type="RefSeq" id="WP_274589035.1">
    <property type="nucleotide sequence ID" value="NZ_JARAOX010000184.1"/>
</dbReference>
<sequence>MNHQKSKVLILTASYGAGHFQTARALKETIKLKKLDLEPLIVDITDYKHRLVHNISRRIFIEGVTKLPAFYDYLYKKSRDPNHFSSFLKIAGRTGLWSVLELINEFRPSIVISTFPFAAGIMSYLKKHQLTSVPTLTIITDYTVHSIWIYPYTDQYIVESDIVQKGLIKYGVKEECIKVTGIPIHPKFSKPYKKKELKLKYGLKHHVPTILIMGGGCGLISSHNKILTSLEECPFELQVIIICGHNKRIKKSLENSLVYSKHHIKIMGFVDCIDELMAICDGMITKAGGITISEGLALDIPILLYKPLGGQEKDNTKFLIDSNIGTLIEDVHDLSNKIIELLKQRYKYQFKQGNLSITNRQKNSAFHAVNIIQSLILSNNRYFYKVPLK</sequence>
<dbReference type="Pfam" id="PF04101">
    <property type="entry name" value="Glyco_tran_28_C"/>
    <property type="match status" value="1"/>
</dbReference>
<dbReference type="InterPro" id="IPR007235">
    <property type="entry name" value="Glyco_trans_28_C"/>
</dbReference>
<evidence type="ECO:0000256" key="4">
    <source>
        <dbReference type="ARBA" id="ARBA00022679"/>
    </source>
</evidence>
<dbReference type="Proteomes" id="UP001213771">
    <property type="component" value="Unassembled WGS sequence"/>
</dbReference>
<protein>
    <submittedName>
        <fullName evidence="7">Glycosyltransferase</fullName>
    </submittedName>
</protein>
<gene>
    <name evidence="7" type="ORF">PVE99_15145</name>
</gene>
<dbReference type="InterPro" id="IPR009695">
    <property type="entry name" value="Diacylglyc_glucosyltr_N"/>
</dbReference>
<dbReference type="AlphaFoldDB" id="A0ABD4WU31"/>
<proteinExistence type="inferred from homology"/>
<accession>A0ABD4WU31</accession>
<evidence type="ECO:0000313" key="8">
    <source>
        <dbReference type="Proteomes" id="UP001213771"/>
    </source>
</evidence>
<feature type="domain" description="Diacylglycerol glucosyltransferase N-terminal" evidence="6">
    <location>
        <begin position="19"/>
        <end position="184"/>
    </location>
</feature>
<evidence type="ECO:0000256" key="2">
    <source>
        <dbReference type="ARBA" id="ARBA00006962"/>
    </source>
</evidence>